<dbReference type="Pfam" id="PF00023">
    <property type="entry name" value="Ank"/>
    <property type="match status" value="4"/>
</dbReference>
<feature type="repeat" description="ANK" evidence="3">
    <location>
        <begin position="524"/>
        <end position="556"/>
    </location>
</feature>
<comment type="caution">
    <text evidence="6">The sequence shown here is derived from an EMBL/GenBank/DDBJ whole genome shotgun (WGS) entry which is preliminary data.</text>
</comment>
<sequence>MRLLNTSALELKEFADGEAPRYAILSHTWDNDKGELSLQDLTQGRYVCEAGYKKVKDCCSVAKDRGFDWVWIDTCCIDKTSSAELSEAINSMYQWYQDAADCLTYLSDVPSRAKFSDSRWFTRGWTLQELIAPPTLVFFDENWTVLGTRVDLQHEISSRTRIPPAILSGGPLDAFSISQKMSWAAGRKTTRTEDRAYSLLGIFGINMPLIYGEKETSFLRLQEEIIKVSDDQSLFAWRSPDRRGGLLATSPDAFAESGNIIEFTPPSTLSSNPLTVSGRGIHLDLPFIGISPRGVGLAVLRCKETGTNDQPVAIYLRDTLLTMTQFERVRTKDFTRVRLTRVRLSQRPLTRICIRKGRMMRAEALNGFGYGDEGEAAEIPKDVYPKPLKRHAAILQAVDQGREGDVWLLLSQKDFQDDLKHSIGQKLLLQAIERGSEHVIRVLLARNEIDADKRDSEGRTLLSKAAENGNIVALRPLLSSGKVEVESEDSHSRTPLSWAAGNGHRDAIPLLVEQGADIESKDAAGRTPLSHAAGNGRVDALQELLKLRVNTETADADGRTPLSWAAGNGCSNVIPLLIQQGAAVDWEDASGRTPLSHAATRRDEASVQALLEAGADVESMDRSRHTPLDYASLTLHTPTVRLFLNKLLSRARSRRGRRTALFKAAMGGYVSVVDLLLKRGANIETNDKHGLTPLSRAAWEGHEMVVYLLLERGAYVETKDKFGQTPLSRAAEEGHEKVVSMLLERGAWMEVKDVYGQTPLSLAAEEGRETVVRLLLGKGANAEIKDVHGQTPLSLAAEEGFDVVVRLLLERGAETEIKDVYGWTPLQWAKKRGHSKIVKLLRGRRGVPED</sequence>
<feature type="repeat" description="ANK" evidence="3">
    <location>
        <begin position="656"/>
        <end position="688"/>
    </location>
</feature>
<dbReference type="Gene3D" id="1.25.40.20">
    <property type="entry name" value="Ankyrin repeat-containing domain"/>
    <property type="match status" value="4"/>
</dbReference>
<evidence type="ECO:0000256" key="3">
    <source>
        <dbReference type="PROSITE-ProRule" id="PRU00023"/>
    </source>
</evidence>
<accession>A0AAV9H409</accession>
<dbReference type="PRINTS" id="PR01415">
    <property type="entry name" value="ANKYRIN"/>
</dbReference>
<evidence type="ECO:0000313" key="6">
    <source>
        <dbReference type="EMBL" id="KAK4454704.1"/>
    </source>
</evidence>
<keyword evidence="7" id="KW-1185">Reference proteome</keyword>
<feature type="domain" description="Heterokaryon incompatibility" evidence="4">
    <location>
        <begin position="22"/>
        <end position="108"/>
    </location>
</feature>
<protein>
    <submittedName>
        <fullName evidence="6">Ankyrin repeat-containing domain protein</fullName>
    </submittedName>
</protein>
<dbReference type="Pfam" id="PF06985">
    <property type="entry name" value="HET"/>
    <property type="match status" value="1"/>
</dbReference>
<gene>
    <name evidence="6" type="ORF">QBC34DRAFT_342250</name>
</gene>
<feature type="repeat" description="ANK" evidence="3">
    <location>
        <begin position="755"/>
        <end position="787"/>
    </location>
</feature>
<reference evidence="6" key="1">
    <citation type="journal article" date="2023" name="Mol. Phylogenet. Evol.">
        <title>Genome-scale phylogeny and comparative genomics of the fungal order Sordariales.</title>
        <authorList>
            <person name="Hensen N."/>
            <person name="Bonometti L."/>
            <person name="Westerberg I."/>
            <person name="Brannstrom I.O."/>
            <person name="Guillou S."/>
            <person name="Cros-Aarteil S."/>
            <person name="Calhoun S."/>
            <person name="Haridas S."/>
            <person name="Kuo A."/>
            <person name="Mondo S."/>
            <person name="Pangilinan J."/>
            <person name="Riley R."/>
            <person name="LaButti K."/>
            <person name="Andreopoulos B."/>
            <person name="Lipzen A."/>
            <person name="Chen C."/>
            <person name="Yan M."/>
            <person name="Daum C."/>
            <person name="Ng V."/>
            <person name="Clum A."/>
            <person name="Steindorff A."/>
            <person name="Ohm R.A."/>
            <person name="Martin F."/>
            <person name="Silar P."/>
            <person name="Natvig D.O."/>
            <person name="Lalanne C."/>
            <person name="Gautier V."/>
            <person name="Ament-Velasquez S.L."/>
            <person name="Kruys A."/>
            <person name="Hutchinson M.I."/>
            <person name="Powell A.J."/>
            <person name="Barry K."/>
            <person name="Miller A.N."/>
            <person name="Grigoriev I.V."/>
            <person name="Debuchy R."/>
            <person name="Gladieux P."/>
            <person name="Hiltunen Thoren M."/>
            <person name="Johannesson H."/>
        </authorList>
    </citation>
    <scope>NUCLEOTIDE SEQUENCE</scope>
    <source>
        <strain evidence="6">PSN243</strain>
    </source>
</reference>
<feature type="repeat" description="ANK" evidence="3">
    <location>
        <begin position="689"/>
        <end position="721"/>
    </location>
</feature>
<dbReference type="SUPFAM" id="SSF140860">
    <property type="entry name" value="Pseudo ankyrin repeat-like"/>
    <property type="match status" value="1"/>
</dbReference>
<keyword evidence="2 3" id="KW-0040">ANK repeat</keyword>
<evidence type="ECO:0000313" key="7">
    <source>
        <dbReference type="Proteomes" id="UP001321760"/>
    </source>
</evidence>
<evidence type="ECO:0000259" key="5">
    <source>
        <dbReference type="Pfam" id="PF26640"/>
    </source>
</evidence>
<organism evidence="6 7">
    <name type="scientific">Podospora aff. communis PSN243</name>
    <dbReference type="NCBI Taxonomy" id="3040156"/>
    <lineage>
        <taxon>Eukaryota</taxon>
        <taxon>Fungi</taxon>
        <taxon>Dikarya</taxon>
        <taxon>Ascomycota</taxon>
        <taxon>Pezizomycotina</taxon>
        <taxon>Sordariomycetes</taxon>
        <taxon>Sordariomycetidae</taxon>
        <taxon>Sordariales</taxon>
        <taxon>Podosporaceae</taxon>
        <taxon>Podospora</taxon>
    </lineage>
</organism>
<dbReference type="Proteomes" id="UP001321760">
    <property type="component" value="Unassembled WGS sequence"/>
</dbReference>
<evidence type="ECO:0000256" key="1">
    <source>
        <dbReference type="ARBA" id="ARBA00022737"/>
    </source>
</evidence>
<feature type="repeat" description="ANK" evidence="3">
    <location>
        <begin position="557"/>
        <end position="589"/>
    </location>
</feature>
<dbReference type="Pfam" id="PF26640">
    <property type="entry name" value="DUF8212"/>
    <property type="match status" value="1"/>
</dbReference>
<evidence type="ECO:0000259" key="4">
    <source>
        <dbReference type="Pfam" id="PF06985"/>
    </source>
</evidence>
<feature type="repeat" description="ANK" evidence="3">
    <location>
        <begin position="491"/>
        <end position="523"/>
    </location>
</feature>
<dbReference type="PROSITE" id="PS50297">
    <property type="entry name" value="ANK_REP_REGION"/>
    <property type="match status" value="8"/>
</dbReference>
<dbReference type="SUPFAM" id="SSF48403">
    <property type="entry name" value="Ankyrin repeat"/>
    <property type="match status" value="1"/>
</dbReference>
<dbReference type="InterPro" id="IPR002110">
    <property type="entry name" value="Ankyrin_rpt"/>
</dbReference>
<dbReference type="AlphaFoldDB" id="A0AAV9H409"/>
<dbReference type="PANTHER" id="PTHR24173:SF74">
    <property type="entry name" value="ANKYRIN REPEAT DOMAIN-CONTAINING PROTEIN 16"/>
    <property type="match status" value="1"/>
</dbReference>
<feature type="domain" description="DUF8212" evidence="5">
    <location>
        <begin position="218"/>
        <end position="253"/>
    </location>
</feature>
<feature type="repeat" description="ANK" evidence="3">
    <location>
        <begin position="788"/>
        <end position="820"/>
    </location>
</feature>
<keyword evidence="1" id="KW-0677">Repeat</keyword>
<feature type="repeat" description="ANK" evidence="3">
    <location>
        <begin position="590"/>
        <end position="622"/>
    </location>
</feature>
<name>A0AAV9H409_9PEZI</name>
<dbReference type="InterPro" id="IPR058525">
    <property type="entry name" value="DUF8212"/>
</dbReference>
<dbReference type="PANTHER" id="PTHR24173">
    <property type="entry name" value="ANKYRIN REPEAT CONTAINING"/>
    <property type="match status" value="1"/>
</dbReference>
<dbReference type="SMART" id="SM00248">
    <property type="entry name" value="ANK"/>
    <property type="match status" value="13"/>
</dbReference>
<dbReference type="EMBL" id="MU865916">
    <property type="protein sequence ID" value="KAK4454704.1"/>
    <property type="molecule type" value="Genomic_DNA"/>
</dbReference>
<dbReference type="Pfam" id="PF12796">
    <property type="entry name" value="Ank_2"/>
    <property type="match status" value="3"/>
</dbReference>
<proteinExistence type="predicted"/>
<reference evidence="6" key="2">
    <citation type="submission" date="2023-05" db="EMBL/GenBank/DDBJ databases">
        <authorList>
            <consortium name="Lawrence Berkeley National Laboratory"/>
            <person name="Steindorff A."/>
            <person name="Hensen N."/>
            <person name="Bonometti L."/>
            <person name="Westerberg I."/>
            <person name="Brannstrom I.O."/>
            <person name="Guillou S."/>
            <person name="Cros-Aarteil S."/>
            <person name="Calhoun S."/>
            <person name="Haridas S."/>
            <person name="Kuo A."/>
            <person name="Mondo S."/>
            <person name="Pangilinan J."/>
            <person name="Riley R."/>
            <person name="Labutti K."/>
            <person name="Andreopoulos B."/>
            <person name="Lipzen A."/>
            <person name="Chen C."/>
            <person name="Yanf M."/>
            <person name="Daum C."/>
            <person name="Ng V."/>
            <person name="Clum A."/>
            <person name="Ohm R."/>
            <person name="Martin F."/>
            <person name="Silar P."/>
            <person name="Natvig D."/>
            <person name="Lalanne C."/>
            <person name="Gautier V."/>
            <person name="Ament-Velasquez S.L."/>
            <person name="Kruys A."/>
            <person name="Hutchinson M.I."/>
            <person name="Powell A.J."/>
            <person name="Barry K."/>
            <person name="Miller A.N."/>
            <person name="Grigoriev I.V."/>
            <person name="Debuchy R."/>
            <person name="Gladieux P."/>
            <person name="Thoren M.H."/>
            <person name="Johannesson H."/>
        </authorList>
    </citation>
    <scope>NUCLEOTIDE SEQUENCE</scope>
    <source>
        <strain evidence="6">PSN243</strain>
    </source>
</reference>
<feature type="repeat" description="ANK" evidence="3">
    <location>
        <begin position="722"/>
        <end position="754"/>
    </location>
</feature>
<evidence type="ECO:0000256" key="2">
    <source>
        <dbReference type="ARBA" id="ARBA00023043"/>
    </source>
</evidence>
<dbReference type="InterPro" id="IPR036770">
    <property type="entry name" value="Ankyrin_rpt-contain_sf"/>
</dbReference>
<dbReference type="InterPro" id="IPR010730">
    <property type="entry name" value="HET"/>
</dbReference>
<dbReference type="PROSITE" id="PS50088">
    <property type="entry name" value="ANK_REPEAT"/>
    <property type="match status" value="9"/>
</dbReference>